<dbReference type="AlphaFoldDB" id="A0A9N7VEC8"/>
<evidence type="ECO:0000313" key="1">
    <source>
        <dbReference type="EMBL" id="CAB1447889.1"/>
    </source>
</evidence>
<proteinExistence type="predicted"/>
<reference evidence="1" key="1">
    <citation type="submission" date="2020-03" db="EMBL/GenBank/DDBJ databases">
        <authorList>
            <person name="Weist P."/>
        </authorList>
    </citation>
    <scope>NUCLEOTIDE SEQUENCE</scope>
</reference>
<organism evidence="1 2">
    <name type="scientific">Pleuronectes platessa</name>
    <name type="common">European plaice</name>
    <dbReference type="NCBI Taxonomy" id="8262"/>
    <lineage>
        <taxon>Eukaryota</taxon>
        <taxon>Metazoa</taxon>
        <taxon>Chordata</taxon>
        <taxon>Craniata</taxon>
        <taxon>Vertebrata</taxon>
        <taxon>Euteleostomi</taxon>
        <taxon>Actinopterygii</taxon>
        <taxon>Neopterygii</taxon>
        <taxon>Teleostei</taxon>
        <taxon>Neoteleostei</taxon>
        <taxon>Acanthomorphata</taxon>
        <taxon>Carangaria</taxon>
        <taxon>Pleuronectiformes</taxon>
        <taxon>Pleuronectoidei</taxon>
        <taxon>Pleuronectidae</taxon>
        <taxon>Pleuronectes</taxon>
    </lineage>
</organism>
<evidence type="ECO:0000313" key="2">
    <source>
        <dbReference type="Proteomes" id="UP001153269"/>
    </source>
</evidence>
<gene>
    <name evidence="1" type="ORF">PLEPLA_LOCUS35557</name>
</gene>
<dbReference type="Proteomes" id="UP001153269">
    <property type="component" value="Unassembled WGS sequence"/>
</dbReference>
<accession>A0A9N7VEC8</accession>
<keyword evidence="2" id="KW-1185">Reference proteome</keyword>
<comment type="caution">
    <text evidence="1">The sequence shown here is derived from an EMBL/GenBank/DDBJ whole genome shotgun (WGS) entry which is preliminary data.</text>
</comment>
<dbReference type="EMBL" id="CADEAL010003959">
    <property type="protein sequence ID" value="CAB1447889.1"/>
    <property type="molecule type" value="Genomic_DNA"/>
</dbReference>
<name>A0A9N7VEC8_PLEPL</name>
<protein>
    <submittedName>
        <fullName evidence="1">Uncharacterized protein</fullName>
    </submittedName>
</protein>
<sequence>MCSSIPAPGSVWLLLSRQNNKSTLSKHTFPTWTTVTLPVVGLFWEIGIQVNTEARRRFFFSVCDKVKLHSPSSSGLKFAEWINSSNAICAINQHRSCSTYTAFGENTVDNCLCTTFVFMTEEEEVPVLIPAAGCIKLCISSRNTESHSLCMIKINMKGRAKVQQPSQTLLQTQEVS</sequence>